<dbReference type="Gene3D" id="3.40.50.300">
    <property type="entry name" value="P-loop containing nucleotide triphosphate hydrolases"/>
    <property type="match status" value="1"/>
</dbReference>
<dbReference type="EnsemblPlants" id="LPERR04G08130.1">
    <property type="protein sequence ID" value="LPERR04G08130.1"/>
    <property type="gene ID" value="LPERR04G08130"/>
</dbReference>
<dbReference type="Proteomes" id="UP000032180">
    <property type="component" value="Chromosome 4"/>
</dbReference>
<evidence type="ECO:0000259" key="5">
    <source>
        <dbReference type="Pfam" id="PF23598"/>
    </source>
</evidence>
<evidence type="ECO:0000259" key="3">
    <source>
        <dbReference type="Pfam" id="PF00931"/>
    </source>
</evidence>
<dbReference type="HOGENOM" id="CLU_000837_25_4_1"/>
<evidence type="ECO:0000256" key="1">
    <source>
        <dbReference type="ARBA" id="ARBA00022737"/>
    </source>
</evidence>
<dbReference type="InterPro" id="IPR036388">
    <property type="entry name" value="WH-like_DNA-bd_sf"/>
</dbReference>
<dbReference type="InterPro" id="IPR042197">
    <property type="entry name" value="Apaf_helical"/>
</dbReference>
<dbReference type="InterPro" id="IPR055414">
    <property type="entry name" value="LRR_R13L4/SHOC2-like"/>
</dbReference>
<dbReference type="InterPro" id="IPR044974">
    <property type="entry name" value="Disease_R_plants"/>
</dbReference>
<reference evidence="6 7" key="1">
    <citation type="submission" date="2012-08" db="EMBL/GenBank/DDBJ databases">
        <title>Oryza genome evolution.</title>
        <authorList>
            <person name="Wing R.A."/>
        </authorList>
    </citation>
    <scope>NUCLEOTIDE SEQUENCE</scope>
</reference>
<keyword evidence="1" id="KW-0677">Repeat</keyword>
<dbReference type="PROSITE" id="PS51450">
    <property type="entry name" value="LRR"/>
    <property type="match status" value="1"/>
</dbReference>
<dbReference type="PRINTS" id="PR00364">
    <property type="entry name" value="DISEASERSIST"/>
</dbReference>
<dbReference type="FunFam" id="1.10.10.10:FF:000322">
    <property type="entry name" value="Probable disease resistance protein At1g63360"/>
    <property type="match status" value="1"/>
</dbReference>
<dbReference type="Pfam" id="PF00931">
    <property type="entry name" value="NB-ARC"/>
    <property type="match status" value="1"/>
</dbReference>
<dbReference type="Pfam" id="PF23598">
    <property type="entry name" value="LRR_14"/>
    <property type="match status" value="1"/>
</dbReference>
<dbReference type="Gene3D" id="1.10.8.430">
    <property type="entry name" value="Helical domain of apoptotic protease-activating factors"/>
    <property type="match status" value="1"/>
</dbReference>
<dbReference type="Gene3D" id="1.10.10.10">
    <property type="entry name" value="Winged helix-like DNA-binding domain superfamily/Winged helix DNA-binding domain"/>
    <property type="match status" value="1"/>
</dbReference>
<dbReference type="InterPro" id="IPR001611">
    <property type="entry name" value="Leu-rich_rpt"/>
</dbReference>
<feature type="domain" description="Disease resistance protein winged helix" evidence="4">
    <location>
        <begin position="313"/>
        <end position="384"/>
    </location>
</feature>
<keyword evidence="7" id="KW-1185">Reference proteome</keyword>
<dbReference type="Pfam" id="PF23559">
    <property type="entry name" value="WHD_DRP"/>
    <property type="match status" value="1"/>
</dbReference>
<dbReference type="SUPFAM" id="SSF52047">
    <property type="entry name" value="RNI-like"/>
    <property type="match status" value="1"/>
</dbReference>
<evidence type="ECO:0000313" key="6">
    <source>
        <dbReference type="EnsemblPlants" id="LPERR04G08130.1"/>
    </source>
</evidence>
<dbReference type="InterPro" id="IPR002182">
    <property type="entry name" value="NB-ARC"/>
</dbReference>
<protein>
    <submittedName>
        <fullName evidence="6">Uncharacterized protein</fullName>
    </submittedName>
</protein>
<feature type="domain" description="Disease resistance R13L4/SHOC-2-like LRR" evidence="5">
    <location>
        <begin position="433"/>
        <end position="792"/>
    </location>
</feature>
<dbReference type="GO" id="GO:0009626">
    <property type="term" value="P:plant-type hypersensitive response"/>
    <property type="evidence" value="ECO:0007669"/>
    <property type="project" value="UniProtKB-ARBA"/>
</dbReference>
<proteinExistence type="predicted"/>
<name>A0A0D9W4H9_9ORYZ</name>
<dbReference type="Gene3D" id="3.80.10.10">
    <property type="entry name" value="Ribonuclease Inhibitor"/>
    <property type="match status" value="1"/>
</dbReference>
<dbReference type="GO" id="GO:0043531">
    <property type="term" value="F:ADP binding"/>
    <property type="evidence" value="ECO:0007669"/>
    <property type="project" value="InterPro"/>
</dbReference>
<dbReference type="SUPFAM" id="SSF52540">
    <property type="entry name" value="P-loop containing nucleoside triphosphate hydrolases"/>
    <property type="match status" value="1"/>
</dbReference>
<keyword evidence="2" id="KW-0611">Plant defense</keyword>
<evidence type="ECO:0000313" key="7">
    <source>
        <dbReference type="Proteomes" id="UP000032180"/>
    </source>
</evidence>
<evidence type="ECO:0000259" key="4">
    <source>
        <dbReference type="Pfam" id="PF23559"/>
    </source>
</evidence>
<accession>A0A0D9W4H9</accession>
<dbReference type="STRING" id="77586.A0A0D9W4H9"/>
<dbReference type="AlphaFoldDB" id="A0A0D9W4H9"/>
<dbReference type="InterPro" id="IPR032675">
    <property type="entry name" value="LRR_dom_sf"/>
</dbReference>
<dbReference type="InterPro" id="IPR058922">
    <property type="entry name" value="WHD_DRP"/>
</dbReference>
<dbReference type="PANTHER" id="PTHR23155:SF1228">
    <property type="entry name" value="NB-ARC DOMAIN CONTAINING PROTEIN, EXPRESSED"/>
    <property type="match status" value="1"/>
</dbReference>
<dbReference type="PANTHER" id="PTHR23155">
    <property type="entry name" value="DISEASE RESISTANCE PROTEIN RP"/>
    <property type="match status" value="1"/>
</dbReference>
<reference evidence="6" key="3">
    <citation type="submission" date="2015-04" db="UniProtKB">
        <authorList>
            <consortium name="EnsemblPlants"/>
        </authorList>
    </citation>
    <scope>IDENTIFICATION</scope>
</reference>
<reference evidence="7" key="2">
    <citation type="submission" date="2013-12" db="EMBL/GenBank/DDBJ databases">
        <authorList>
            <person name="Yu Y."/>
            <person name="Lee S."/>
            <person name="de Baynast K."/>
            <person name="Wissotski M."/>
            <person name="Liu L."/>
            <person name="Talag J."/>
            <person name="Goicoechea J."/>
            <person name="Angelova A."/>
            <person name="Jetty R."/>
            <person name="Kudrna D."/>
            <person name="Golser W."/>
            <person name="Rivera L."/>
            <person name="Zhang J."/>
            <person name="Wing R."/>
        </authorList>
    </citation>
    <scope>NUCLEOTIDE SEQUENCE</scope>
</reference>
<feature type="domain" description="NB-ARC" evidence="3">
    <location>
        <begin position="70"/>
        <end position="199"/>
    </location>
</feature>
<dbReference type="GO" id="GO:0042742">
    <property type="term" value="P:defense response to bacterium"/>
    <property type="evidence" value="ECO:0007669"/>
    <property type="project" value="UniProtKB-ARBA"/>
</dbReference>
<sequence length="812" mass="92917">MARREVAREMRCFRARAVEVSERRQRYESAFPVMITEVADPRTCFRYVDEAELAGVDVPRDKLAVMVATSRVVAVVVPGGMGKTTLADQVYRKVKDQFSCTAFQSVSQKPDVNNILVNIFLQLGNNKKEHANLQALDRDGLINMLREFLQDKRYFVIIDDIWDVETWKIIKCALFDNGCGSRIMTTTRIHDIAQACCSDSGDHIYEIEPLNDMISRRIFFRRIFGSEEKCPIELKEAADRILEKCGGSPLAIITISSLLAAKPQTKDQWNQVKNSIGSALQDNPDLGIMRRILSLSYSNLPHHLKNCMLYMSIFPEDHEIEKRLVINRWIAEGFIHGKRGQNVFELGDIYFDDLINRCLIQPVLMEGNGQVKACRVHDMVLDFIISKAIEQNFVTILGAQEFLPEPGKVHRLTLQNYNEEDVTTKLSDLTLCHVRSFSIFGPMLQVQCSLEFKICRVLDLRGCQLKNDHLVKIINLRYLNISNTGITEIPRHFEELQFLETLDLSGNWIGKLPSRITQLHRLAYLCICWGTRLPDGIAKMKMLQELGNIDILRESTSVVEELGELINLRNLHISWIGRYERAHIESYAETLASSFQKLGVCKLRSLSFEMDHFTYDSTLLDQWCPGPHNVQYLELIRHKTCSEEYIPMVPDWVGTLLCLNKLYLKIYNIDMNGLQILRGMGSLTDLVLMVYLSPREKLAIGSSNAFEYLKSFTLEYHLGGSYSICPGGMPIIFEVGAMPRLRHLKLPIETKYVDGQFDFSCIHHLHSLAKAEIIVRCTAKLEVEVAEAEVRNVKNTSFQRNLYLLETTKQDV</sequence>
<dbReference type="eggNOG" id="KOG4658">
    <property type="taxonomic scope" value="Eukaryota"/>
</dbReference>
<dbReference type="Gramene" id="LPERR04G08130.1">
    <property type="protein sequence ID" value="LPERR04G08130.1"/>
    <property type="gene ID" value="LPERR04G08130"/>
</dbReference>
<dbReference type="InterPro" id="IPR027417">
    <property type="entry name" value="P-loop_NTPase"/>
</dbReference>
<dbReference type="GO" id="GO:0002758">
    <property type="term" value="P:innate immune response-activating signaling pathway"/>
    <property type="evidence" value="ECO:0007669"/>
    <property type="project" value="UniProtKB-ARBA"/>
</dbReference>
<evidence type="ECO:0000256" key="2">
    <source>
        <dbReference type="ARBA" id="ARBA00022821"/>
    </source>
</evidence>
<organism evidence="6 7">
    <name type="scientific">Leersia perrieri</name>
    <dbReference type="NCBI Taxonomy" id="77586"/>
    <lineage>
        <taxon>Eukaryota</taxon>
        <taxon>Viridiplantae</taxon>
        <taxon>Streptophyta</taxon>
        <taxon>Embryophyta</taxon>
        <taxon>Tracheophyta</taxon>
        <taxon>Spermatophyta</taxon>
        <taxon>Magnoliopsida</taxon>
        <taxon>Liliopsida</taxon>
        <taxon>Poales</taxon>
        <taxon>Poaceae</taxon>
        <taxon>BOP clade</taxon>
        <taxon>Oryzoideae</taxon>
        <taxon>Oryzeae</taxon>
        <taxon>Oryzinae</taxon>
        <taxon>Leersia</taxon>
    </lineage>
</organism>